<keyword evidence="4" id="KW-1185">Reference proteome</keyword>
<evidence type="ECO:0000313" key="3">
    <source>
        <dbReference type="EMBL" id="ORY92363.1"/>
    </source>
</evidence>
<dbReference type="Proteomes" id="UP000242180">
    <property type="component" value="Unassembled WGS sequence"/>
</dbReference>
<feature type="domain" description="C2H2-type" evidence="2">
    <location>
        <begin position="50"/>
        <end position="73"/>
    </location>
</feature>
<dbReference type="EMBL" id="MCGN01000010">
    <property type="protein sequence ID" value="ORY92363.1"/>
    <property type="molecule type" value="Genomic_DNA"/>
</dbReference>
<reference evidence="3 4" key="1">
    <citation type="submission" date="2016-07" db="EMBL/GenBank/DDBJ databases">
        <title>Pervasive Adenine N6-methylation of Active Genes in Fungi.</title>
        <authorList>
            <consortium name="DOE Joint Genome Institute"/>
            <person name="Mondo S.J."/>
            <person name="Dannebaum R.O."/>
            <person name="Kuo R.C."/>
            <person name="Labutti K."/>
            <person name="Haridas S."/>
            <person name="Kuo A."/>
            <person name="Salamov A."/>
            <person name="Ahrendt S.R."/>
            <person name="Lipzen A."/>
            <person name="Sullivan W."/>
            <person name="Andreopoulos W.B."/>
            <person name="Clum A."/>
            <person name="Lindquist E."/>
            <person name="Daum C."/>
            <person name="Ramamoorthy G.K."/>
            <person name="Gryganskyi A."/>
            <person name="Culley D."/>
            <person name="Magnuson J.K."/>
            <person name="James T.Y."/>
            <person name="O'Malley M.A."/>
            <person name="Stajich J.E."/>
            <person name="Spatafora J.W."/>
            <person name="Visel A."/>
            <person name="Grigoriev I.V."/>
        </authorList>
    </citation>
    <scope>NUCLEOTIDE SEQUENCE [LARGE SCALE GENOMIC DNA]</scope>
    <source>
        <strain evidence="3 4">NRRL 2496</strain>
    </source>
</reference>
<dbReference type="SMART" id="SM00355">
    <property type="entry name" value="ZnF_C2H2"/>
    <property type="match status" value="2"/>
</dbReference>
<dbReference type="Gene3D" id="3.30.160.60">
    <property type="entry name" value="Classic Zinc Finger"/>
    <property type="match status" value="1"/>
</dbReference>
<organism evidence="3 4">
    <name type="scientific">Syncephalastrum racemosum</name>
    <name type="common">Filamentous fungus</name>
    <dbReference type="NCBI Taxonomy" id="13706"/>
    <lineage>
        <taxon>Eukaryota</taxon>
        <taxon>Fungi</taxon>
        <taxon>Fungi incertae sedis</taxon>
        <taxon>Mucoromycota</taxon>
        <taxon>Mucoromycotina</taxon>
        <taxon>Mucoromycetes</taxon>
        <taxon>Mucorales</taxon>
        <taxon>Syncephalastraceae</taxon>
        <taxon>Syncephalastrum</taxon>
    </lineage>
</organism>
<feature type="compositionally biased region" description="Basic and acidic residues" evidence="1">
    <location>
        <begin position="80"/>
        <end position="94"/>
    </location>
</feature>
<dbReference type="InParanoid" id="A0A1X2H3I5"/>
<gene>
    <name evidence="3" type="ORF">BCR43DRAFT_508442</name>
</gene>
<proteinExistence type="predicted"/>
<evidence type="ECO:0000259" key="2">
    <source>
        <dbReference type="SMART" id="SM00355"/>
    </source>
</evidence>
<sequence>MTKADNECELCGDKLKNSKNALKDHNYNKHTSEVYVGDSLLAVKRSTEGFICPVCDKLVNTTAGFKRHINGHHLTVSIEKKRMADGTTRRHPYEPSDESEQEQGNSSGTDDPPKYEMLQHIPTPALVIDGTSNRQKKRKSLTFSQTILASSDSLAADSNTQADKIMIAQLGRWVPIIYERGEEQHGFLTSSRTAALMLQDAQQTGTWKSPVPDAEICSSSLLPETDGDCLIEHIKATCHASKKLCTTRHVELTHELVNILNRDWLEYPQMRFCGSQLLAGAILLEGQTSIVLNTVEPYGRDPLLDAHYERQSGSFSSFPETSGTYGLLSILLFDTSDGKKLIIGTRPSNFLVTASMRLDTRSINLGPTTSHFSPSEKTRIFLDKKSIELVAPMLTNPEITEAQTMPALYQLRQLRSRFDCLSTYTKCRASSTLSSRLHFQPTSIWTLSAQDGTSQANLSQDKIGSLVFRIIATKVLRDGRRAVLRRDDVDPIMALAKNTKAATILRTLIGLFGDENEINIIGNRALNGQLIDLANKIAKKNEDEKKIQCITGELYD</sequence>
<dbReference type="STRING" id="13706.A0A1X2H3I5"/>
<protein>
    <recommendedName>
        <fullName evidence="2">C2H2-type domain-containing protein</fullName>
    </recommendedName>
</protein>
<dbReference type="OMA" id="HIRICLL"/>
<evidence type="ECO:0000256" key="1">
    <source>
        <dbReference type="SAM" id="MobiDB-lite"/>
    </source>
</evidence>
<feature type="domain" description="C2H2-type" evidence="2">
    <location>
        <begin position="6"/>
        <end position="30"/>
    </location>
</feature>
<dbReference type="InterPro" id="IPR013087">
    <property type="entry name" value="Znf_C2H2_type"/>
</dbReference>
<feature type="region of interest" description="Disordered" evidence="1">
    <location>
        <begin position="80"/>
        <end position="117"/>
    </location>
</feature>
<name>A0A1X2H3I5_SYNRA</name>
<accession>A0A1X2H3I5</accession>
<dbReference type="AlphaFoldDB" id="A0A1X2H3I5"/>
<dbReference type="OrthoDB" id="2282751at2759"/>
<evidence type="ECO:0000313" key="4">
    <source>
        <dbReference type="Proteomes" id="UP000242180"/>
    </source>
</evidence>
<comment type="caution">
    <text evidence="3">The sequence shown here is derived from an EMBL/GenBank/DDBJ whole genome shotgun (WGS) entry which is preliminary data.</text>
</comment>